<dbReference type="HOGENOM" id="CLU_006493_8_4_3"/>
<dbReference type="PANTHER" id="PTHR42839">
    <property type="entry name" value="ISOCHORISMATE SYNTHASE ENTC"/>
    <property type="match status" value="1"/>
</dbReference>
<evidence type="ECO:0000256" key="4">
    <source>
        <dbReference type="ARBA" id="ARBA00023235"/>
    </source>
</evidence>
<dbReference type="InterPro" id="IPR015890">
    <property type="entry name" value="Chorismate_C"/>
</dbReference>
<dbReference type="NCBIfam" id="TIGR00543">
    <property type="entry name" value="isochor_syn"/>
    <property type="match status" value="1"/>
</dbReference>
<dbReference type="Gene3D" id="3.60.120.10">
    <property type="entry name" value="Anthranilate synthase"/>
    <property type="match status" value="1"/>
</dbReference>
<evidence type="ECO:0000256" key="5">
    <source>
        <dbReference type="ARBA" id="ARBA00041564"/>
    </source>
</evidence>
<dbReference type="PATRIC" id="fig|1173022.3.peg.4165"/>
<accession>K9W4F1</accession>
<evidence type="ECO:0000256" key="2">
    <source>
        <dbReference type="ARBA" id="ARBA00005297"/>
    </source>
</evidence>
<gene>
    <name evidence="7" type="ORF">Cri9333_3865</name>
</gene>
<comment type="catalytic activity">
    <reaction evidence="1">
        <text>chorismate = isochorismate</text>
        <dbReference type="Rhea" id="RHEA:18985"/>
        <dbReference type="ChEBI" id="CHEBI:29748"/>
        <dbReference type="ChEBI" id="CHEBI:29780"/>
        <dbReference type="EC" id="5.4.4.2"/>
    </reaction>
</comment>
<evidence type="ECO:0000256" key="3">
    <source>
        <dbReference type="ARBA" id="ARBA00012824"/>
    </source>
</evidence>
<dbReference type="RefSeq" id="WP_015204774.1">
    <property type="nucleotide sequence ID" value="NC_019753.1"/>
</dbReference>
<dbReference type="EC" id="5.4.4.2" evidence="3"/>
<dbReference type="STRING" id="1173022.Cri9333_3865"/>
<keyword evidence="8" id="KW-1185">Reference proteome</keyword>
<sequence length="487" mass="54123">MINKMQTSLLNFSAMTVTPYRNPQLIECKDLYQFLSACKQTAQQKDQTKIISISLEMPPVDPLAVMAAMAKPGQLNFYFEQAGHEVAIAAIDAVVSLKVAGSSRFEQAQHFIKSCFSSTMIAGADDLALTGPHFFCNFTFFDEPLNGDLTFPPATIFLPRLQFSKYKNKGILVLNIEINQLKNHEFLFKEILSKIEIIKNSSQIKSNHIYNSLENYCNLSFNNINKFKSSVTSALESIRCNKLNKIVLAHAVDVKSPAPFKIIDSLDNLRQRYPGCYIFSTSNSKGQTFIGASPERLISIKNQQLFTDSLAGSAPRGTTAIEDAEFGDRLLSSEKERREHLVVLDFITQRLTKLGLAPVSPQLPQLLKLANIQHLWTPIQARMPSCVHPLEIVAELHPTPAVAGLPRKIACQQIRTFELFERSLYAAPIGWVDHQGNSEFIVGIRSALIDGDRARLYAGAGIVAGSEPDKELAEIQLKLQALLKALV</sequence>
<reference evidence="7 8" key="1">
    <citation type="submission" date="2012-06" db="EMBL/GenBank/DDBJ databases">
        <title>Finished chromosome of genome of Crinalium epipsammum PCC 9333.</title>
        <authorList>
            <consortium name="US DOE Joint Genome Institute"/>
            <person name="Gugger M."/>
            <person name="Coursin T."/>
            <person name="Rippka R."/>
            <person name="Tandeau De Marsac N."/>
            <person name="Huntemann M."/>
            <person name="Wei C.-L."/>
            <person name="Han J."/>
            <person name="Detter J.C."/>
            <person name="Han C."/>
            <person name="Tapia R."/>
            <person name="Davenport K."/>
            <person name="Daligault H."/>
            <person name="Erkkila T."/>
            <person name="Gu W."/>
            <person name="Munk A.C.C."/>
            <person name="Teshima H."/>
            <person name="Xu Y."/>
            <person name="Chain P."/>
            <person name="Chen A."/>
            <person name="Krypides N."/>
            <person name="Mavromatis K."/>
            <person name="Markowitz V."/>
            <person name="Szeto E."/>
            <person name="Ivanova N."/>
            <person name="Mikhailova N."/>
            <person name="Ovchinnikova G."/>
            <person name="Pagani I."/>
            <person name="Pati A."/>
            <person name="Goodwin L."/>
            <person name="Peters L."/>
            <person name="Pitluck S."/>
            <person name="Woyke T."/>
            <person name="Kerfeld C."/>
        </authorList>
    </citation>
    <scope>NUCLEOTIDE SEQUENCE [LARGE SCALE GENOMIC DNA]</scope>
    <source>
        <strain evidence="7 8">PCC 9333</strain>
    </source>
</reference>
<name>K9W4F1_9CYAN</name>
<keyword evidence="4 7" id="KW-0413">Isomerase</keyword>
<comment type="similarity">
    <text evidence="2">Belongs to the isochorismate synthase family.</text>
</comment>
<evidence type="ECO:0000313" key="7">
    <source>
        <dbReference type="EMBL" id="AFZ14674.1"/>
    </source>
</evidence>
<dbReference type="GO" id="GO:0008909">
    <property type="term" value="F:isochorismate synthase activity"/>
    <property type="evidence" value="ECO:0007669"/>
    <property type="project" value="UniProtKB-EC"/>
</dbReference>
<dbReference type="EMBL" id="CP003620">
    <property type="protein sequence ID" value="AFZ14674.1"/>
    <property type="molecule type" value="Genomic_DNA"/>
</dbReference>
<dbReference type="Proteomes" id="UP000010472">
    <property type="component" value="Chromosome"/>
</dbReference>
<evidence type="ECO:0000259" key="6">
    <source>
        <dbReference type="Pfam" id="PF00425"/>
    </source>
</evidence>
<evidence type="ECO:0000256" key="1">
    <source>
        <dbReference type="ARBA" id="ARBA00000799"/>
    </source>
</evidence>
<dbReference type="SUPFAM" id="SSF56322">
    <property type="entry name" value="ADC synthase"/>
    <property type="match status" value="1"/>
</dbReference>
<proteinExistence type="inferred from homology"/>
<evidence type="ECO:0000313" key="8">
    <source>
        <dbReference type="Proteomes" id="UP000010472"/>
    </source>
</evidence>
<dbReference type="KEGG" id="cep:Cri9333_3865"/>
<protein>
    <recommendedName>
        <fullName evidence="3">isochorismate synthase</fullName>
        <ecNumber evidence="3">5.4.4.2</ecNumber>
    </recommendedName>
    <alternativeName>
        <fullName evidence="5">Isochorismate mutase</fullName>
    </alternativeName>
</protein>
<dbReference type="AlphaFoldDB" id="K9W4F1"/>
<dbReference type="InterPro" id="IPR004561">
    <property type="entry name" value="IsoChor_synthase"/>
</dbReference>
<dbReference type="InterPro" id="IPR005801">
    <property type="entry name" value="ADC_synthase"/>
</dbReference>
<feature type="domain" description="Chorismate-utilising enzyme C-terminal" evidence="6">
    <location>
        <begin position="225"/>
        <end position="478"/>
    </location>
</feature>
<dbReference type="PANTHER" id="PTHR42839:SF2">
    <property type="entry name" value="ISOCHORISMATE SYNTHASE ENTC"/>
    <property type="match status" value="1"/>
</dbReference>
<dbReference type="Pfam" id="PF00425">
    <property type="entry name" value="Chorismate_bind"/>
    <property type="match status" value="1"/>
</dbReference>
<dbReference type="eggNOG" id="COG1169">
    <property type="taxonomic scope" value="Bacteria"/>
</dbReference>
<organism evidence="7 8">
    <name type="scientific">Crinalium epipsammum PCC 9333</name>
    <dbReference type="NCBI Taxonomy" id="1173022"/>
    <lineage>
        <taxon>Bacteria</taxon>
        <taxon>Bacillati</taxon>
        <taxon>Cyanobacteriota</taxon>
        <taxon>Cyanophyceae</taxon>
        <taxon>Gomontiellales</taxon>
        <taxon>Gomontiellaceae</taxon>
        <taxon>Crinalium</taxon>
    </lineage>
</organism>